<name>A0ACC0FR24_9ERIC</name>
<comment type="caution">
    <text evidence="1">The sequence shown here is derived from an EMBL/GenBank/DDBJ whole genome shotgun (WGS) entry which is preliminary data.</text>
</comment>
<gene>
    <name evidence="1" type="ORF">LOK49_LG12G00251</name>
</gene>
<proteinExistence type="predicted"/>
<evidence type="ECO:0000313" key="1">
    <source>
        <dbReference type="EMBL" id="KAI7991227.1"/>
    </source>
</evidence>
<reference evidence="1 2" key="1">
    <citation type="journal article" date="2022" name="Plant J.">
        <title>Chromosome-level genome of Camellia lanceoleosa provides a valuable resource for understanding genome evolution and self-incompatibility.</title>
        <authorList>
            <person name="Gong W."/>
            <person name="Xiao S."/>
            <person name="Wang L."/>
            <person name="Liao Z."/>
            <person name="Chang Y."/>
            <person name="Mo W."/>
            <person name="Hu G."/>
            <person name="Li W."/>
            <person name="Zhao G."/>
            <person name="Zhu H."/>
            <person name="Hu X."/>
            <person name="Ji K."/>
            <person name="Xiang X."/>
            <person name="Song Q."/>
            <person name="Yuan D."/>
            <person name="Jin S."/>
            <person name="Zhang L."/>
        </authorList>
    </citation>
    <scope>NUCLEOTIDE SEQUENCE [LARGE SCALE GENOMIC DNA]</scope>
    <source>
        <strain evidence="1">SQ_2022a</strain>
    </source>
</reference>
<organism evidence="1 2">
    <name type="scientific">Camellia lanceoleosa</name>
    <dbReference type="NCBI Taxonomy" id="1840588"/>
    <lineage>
        <taxon>Eukaryota</taxon>
        <taxon>Viridiplantae</taxon>
        <taxon>Streptophyta</taxon>
        <taxon>Embryophyta</taxon>
        <taxon>Tracheophyta</taxon>
        <taxon>Spermatophyta</taxon>
        <taxon>Magnoliopsida</taxon>
        <taxon>eudicotyledons</taxon>
        <taxon>Gunneridae</taxon>
        <taxon>Pentapetalae</taxon>
        <taxon>asterids</taxon>
        <taxon>Ericales</taxon>
        <taxon>Theaceae</taxon>
        <taxon>Camellia</taxon>
    </lineage>
</organism>
<keyword evidence="2" id="KW-1185">Reference proteome</keyword>
<dbReference type="EMBL" id="CM045770">
    <property type="protein sequence ID" value="KAI7991227.1"/>
    <property type="molecule type" value="Genomic_DNA"/>
</dbReference>
<sequence>MPLDNPQDQATSSASPIASLSSLFLSNPRSACLPNPNPNPNRQIHLPLRTQTLTFSSNSSQFSTATSSAAGEEIVRGGHRRALPRNCSANYKEKEWD</sequence>
<accession>A0ACC0FR24</accession>
<evidence type="ECO:0000313" key="2">
    <source>
        <dbReference type="Proteomes" id="UP001060215"/>
    </source>
</evidence>
<dbReference type="Proteomes" id="UP001060215">
    <property type="component" value="Chromosome 13"/>
</dbReference>
<protein>
    <submittedName>
        <fullName evidence="1">Uncharacterized protein</fullName>
    </submittedName>
</protein>